<evidence type="ECO:0000256" key="2">
    <source>
        <dbReference type="ARBA" id="ARBA00022980"/>
    </source>
</evidence>
<dbReference type="PANTHER" id="PTHR11760:SF19">
    <property type="entry name" value="SMALL RIBOSOMAL SUBUNIT PROTEIN US3C"/>
    <property type="match status" value="1"/>
</dbReference>
<evidence type="ECO:0000259" key="4">
    <source>
        <dbReference type="Pfam" id="PF00189"/>
    </source>
</evidence>
<dbReference type="SUPFAM" id="SSF54821">
    <property type="entry name" value="Ribosomal protein S3 C-terminal domain"/>
    <property type="match status" value="1"/>
</dbReference>
<dbReference type="InterPro" id="IPR001351">
    <property type="entry name" value="Ribosomal_uS3_C"/>
</dbReference>
<protein>
    <submittedName>
        <fullName evidence="5">Ribosomal protein S3</fullName>
    </submittedName>
</protein>
<evidence type="ECO:0000256" key="3">
    <source>
        <dbReference type="ARBA" id="ARBA00023274"/>
    </source>
</evidence>
<geneLocation type="mitochondrion" evidence="5"/>
<dbReference type="InterPro" id="IPR036419">
    <property type="entry name" value="Ribosomal_S3_C_sf"/>
</dbReference>
<dbReference type="RefSeq" id="YP_001874795.1">
    <property type="nucleotide sequence ID" value="NC_010637.1"/>
</dbReference>
<dbReference type="GO" id="GO:0022627">
    <property type="term" value="C:cytosolic small ribosomal subunit"/>
    <property type="evidence" value="ECO:0007669"/>
    <property type="project" value="TreeGrafter"/>
</dbReference>
<reference evidence="5" key="1">
    <citation type="journal article" date="2008" name="BMC Genomics">
        <title>Complete sequence and analysis of the mitochondrial genome of Hemiselmis andersenii CCMP644 (Cryptophyceae).</title>
        <authorList>
            <person name="Kim E."/>
            <person name="Lane C.E."/>
            <person name="Curtis B.A."/>
            <person name="Kozera C."/>
            <person name="Bowman S."/>
            <person name="Archibald J.M."/>
        </authorList>
    </citation>
    <scope>NUCLEOTIDE SEQUENCE [LARGE SCALE GENOMIC DNA]</scope>
    <source>
        <strain evidence="5">CCMP 644</strain>
        <strain>CCMP644</strain>
    </source>
</reference>
<dbReference type="InterPro" id="IPR009019">
    <property type="entry name" value="KH_sf_prok-type"/>
</dbReference>
<dbReference type="GeneID" id="6262028"/>
<dbReference type="Gene3D" id="3.30.1140.32">
    <property type="entry name" value="Ribosomal protein S3, C-terminal domain"/>
    <property type="match status" value="1"/>
</dbReference>
<dbReference type="SUPFAM" id="SSF54814">
    <property type="entry name" value="Prokaryotic type KH domain (KH-domain type II)"/>
    <property type="match status" value="1"/>
</dbReference>
<evidence type="ECO:0000313" key="5">
    <source>
        <dbReference type="EMBL" id="ACC78249.1"/>
    </source>
</evidence>
<keyword evidence="5" id="KW-0496">Mitochondrion</keyword>
<organism evidence="5">
    <name type="scientific">Hemiselmis andersenii</name>
    <name type="common">Cryptophyte alga</name>
    <dbReference type="NCBI Taxonomy" id="464988"/>
    <lineage>
        <taxon>Eukaryota</taxon>
        <taxon>Cryptophyceae</taxon>
        <taxon>Cryptomonadales</taxon>
        <taxon>Hemiselmidaceae</taxon>
        <taxon>Hemiselmis</taxon>
    </lineage>
</organism>
<dbReference type="GO" id="GO:0003735">
    <property type="term" value="F:structural constituent of ribosome"/>
    <property type="evidence" value="ECO:0007669"/>
    <property type="project" value="InterPro"/>
</dbReference>
<dbReference type="InterPro" id="IPR057258">
    <property type="entry name" value="Ribosomal_uS3"/>
</dbReference>
<accession>B2MWV7</accession>
<gene>
    <name evidence="5" type="primary">rps3</name>
    <name evidence="5" type="ORF">HAM_065</name>
</gene>
<evidence type="ECO:0000256" key="1">
    <source>
        <dbReference type="ARBA" id="ARBA00010761"/>
    </source>
</evidence>
<name>B2MWV7_HEMAN</name>
<feature type="domain" description="Small ribosomal subunit protein uS3 C-terminal" evidence="4">
    <location>
        <begin position="136"/>
        <end position="215"/>
    </location>
</feature>
<keyword evidence="3" id="KW-0687">Ribonucleoprotein</keyword>
<dbReference type="AlphaFoldDB" id="B2MWV7"/>
<dbReference type="GO" id="GO:0006412">
    <property type="term" value="P:translation"/>
    <property type="evidence" value="ECO:0007669"/>
    <property type="project" value="InterPro"/>
</dbReference>
<dbReference type="EMBL" id="EU651892">
    <property type="protein sequence ID" value="ACC78249.1"/>
    <property type="molecule type" value="Genomic_DNA"/>
</dbReference>
<dbReference type="GO" id="GO:0003723">
    <property type="term" value="F:RNA binding"/>
    <property type="evidence" value="ECO:0007669"/>
    <property type="project" value="InterPro"/>
</dbReference>
<comment type="similarity">
    <text evidence="1">Belongs to the universal ribosomal protein uS3 family.</text>
</comment>
<proteinExistence type="inferred from homology"/>
<dbReference type="Pfam" id="PF00189">
    <property type="entry name" value="Ribosomal_S3_C"/>
    <property type="match status" value="1"/>
</dbReference>
<sequence length="219" mass="25894">MGQKIVVNSLHLKKNKNWNSFWYVDFNAYLPVFREDLYLYLYLRSFSKLKYNILKRKHLYQIEIVKCFIYRIDKSLVLNLQLMGLKTKQLKKSDFPFFMKQLLIRLKNFFNYKNNRFVIYYKIGKSTALFTALRVATLLEKRVRFQSQMVKKIIKQLNVAGIRISCKGRLNFVDRATKAQLSSGSVPLQTIKANIDYGLIVANTKKGLQSVKVWILNKE</sequence>
<dbReference type="PANTHER" id="PTHR11760">
    <property type="entry name" value="30S/40S RIBOSOMAL PROTEIN S3"/>
    <property type="match status" value="1"/>
</dbReference>
<keyword evidence="2 5" id="KW-0689">Ribosomal protein</keyword>